<name>A0A2P2QNT0_RHIMU</name>
<proteinExistence type="predicted"/>
<evidence type="ECO:0000256" key="1">
    <source>
        <dbReference type="SAM" id="Phobius"/>
    </source>
</evidence>
<feature type="transmembrane region" description="Helical" evidence="1">
    <location>
        <begin position="12"/>
        <end position="37"/>
    </location>
</feature>
<organism evidence="2">
    <name type="scientific">Rhizophora mucronata</name>
    <name type="common">Asiatic mangrove</name>
    <dbReference type="NCBI Taxonomy" id="61149"/>
    <lineage>
        <taxon>Eukaryota</taxon>
        <taxon>Viridiplantae</taxon>
        <taxon>Streptophyta</taxon>
        <taxon>Embryophyta</taxon>
        <taxon>Tracheophyta</taxon>
        <taxon>Spermatophyta</taxon>
        <taxon>Magnoliopsida</taxon>
        <taxon>eudicotyledons</taxon>
        <taxon>Gunneridae</taxon>
        <taxon>Pentapetalae</taxon>
        <taxon>rosids</taxon>
        <taxon>fabids</taxon>
        <taxon>Malpighiales</taxon>
        <taxon>Rhizophoraceae</taxon>
        <taxon>Rhizophora</taxon>
    </lineage>
</organism>
<dbReference type="AlphaFoldDB" id="A0A2P2QNT0"/>
<keyword evidence="1" id="KW-0472">Membrane</keyword>
<evidence type="ECO:0000313" key="2">
    <source>
        <dbReference type="EMBL" id="MBX68544.1"/>
    </source>
</evidence>
<protein>
    <submittedName>
        <fullName evidence="2">Uncharacterized protein</fullName>
    </submittedName>
</protein>
<reference evidence="2" key="1">
    <citation type="submission" date="2018-02" db="EMBL/GenBank/DDBJ databases">
        <title>Rhizophora mucronata_Transcriptome.</title>
        <authorList>
            <person name="Meera S.P."/>
            <person name="Sreeshan A."/>
            <person name="Augustine A."/>
        </authorList>
    </citation>
    <scope>NUCLEOTIDE SEQUENCE</scope>
    <source>
        <tissue evidence="2">Leaf</tissue>
    </source>
</reference>
<dbReference type="EMBL" id="GGEC01088060">
    <property type="protein sequence ID" value="MBX68544.1"/>
    <property type="molecule type" value="Transcribed_RNA"/>
</dbReference>
<keyword evidence="1" id="KW-0812">Transmembrane</keyword>
<accession>A0A2P2QNT0</accession>
<keyword evidence="1" id="KW-1133">Transmembrane helix</keyword>
<sequence>MYNFKIQTSPFLMVVLVFYSLFLCLLTSNKWLFIVFLKKSEIDSSNSLKCFLCIL</sequence>